<dbReference type="InterPro" id="IPR012610">
    <property type="entry name" value="SASP_SspH"/>
</dbReference>
<keyword evidence="6" id="KW-1185">Reference proteome</keyword>
<name>A0A6V8SG24_9CLOT</name>
<sequence>MDRKRAEEILSSPDVINVTYKGEQIYIEKLDSAKDIAYVHPLNQPTGSQEVPLGSLQEQ</sequence>
<evidence type="ECO:0000313" key="5">
    <source>
        <dbReference type="EMBL" id="GFP76127.1"/>
    </source>
</evidence>
<dbReference type="NCBIfam" id="TIGR02861">
    <property type="entry name" value="SASP_H"/>
    <property type="match status" value="1"/>
</dbReference>
<evidence type="ECO:0000256" key="1">
    <source>
        <dbReference type="ARBA" id="ARBA00004288"/>
    </source>
</evidence>
<gene>
    <name evidence="4" type="primary">sspH</name>
    <name evidence="5" type="ORF">bsdtw1_02224</name>
</gene>
<accession>A0A6V8SG24</accession>
<dbReference type="RefSeq" id="WP_183277578.1">
    <property type="nucleotide sequence ID" value="NZ_BLZR01000001.1"/>
</dbReference>
<dbReference type="Proteomes" id="UP000580568">
    <property type="component" value="Unassembled WGS sequence"/>
</dbReference>
<dbReference type="AlphaFoldDB" id="A0A6V8SG24"/>
<dbReference type="HAMAP" id="MF_00667">
    <property type="entry name" value="SspH"/>
    <property type="match status" value="1"/>
</dbReference>
<proteinExistence type="inferred from homology"/>
<comment type="caution">
    <text evidence="5">The sequence shown here is derived from an EMBL/GenBank/DDBJ whole genome shotgun (WGS) entry which is preliminary data.</text>
</comment>
<evidence type="ECO:0000256" key="4">
    <source>
        <dbReference type="HAMAP-Rule" id="MF_00667"/>
    </source>
</evidence>
<evidence type="ECO:0000256" key="2">
    <source>
        <dbReference type="ARBA" id="ARBA00006573"/>
    </source>
</evidence>
<dbReference type="GO" id="GO:0030435">
    <property type="term" value="P:sporulation resulting in formation of a cellular spore"/>
    <property type="evidence" value="ECO:0007669"/>
    <property type="project" value="UniProtKB-KW"/>
</dbReference>
<evidence type="ECO:0000313" key="6">
    <source>
        <dbReference type="Proteomes" id="UP000580568"/>
    </source>
</evidence>
<protein>
    <recommendedName>
        <fullName evidence="4">Small, acid-soluble spore protein H</fullName>
        <shortName evidence="4">SASP H</shortName>
    </recommendedName>
</protein>
<organism evidence="5 6">
    <name type="scientific">Clostridium fungisolvens</name>
    <dbReference type="NCBI Taxonomy" id="1604897"/>
    <lineage>
        <taxon>Bacteria</taxon>
        <taxon>Bacillati</taxon>
        <taxon>Bacillota</taxon>
        <taxon>Clostridia</taxon>
        <taxon>Eubacteriales</taxon>
        <taxon>Clostridiaceae</taxon>
        <taxon>Clostridium</taxon>
    </lineage>
</organism>
<reference evidence="5 6" key="1">
    <citation type="submission" date="2020-07" db="EMBL/GenBank/DDBJ databases">
        <title>A new beta-1,3-glucan-decomposing anaerobic bacterium isolated from anoxic soil subjected to biological soil disinfestation.</title>
        <authorList>
            <person name="Ueki A."/>
            <person name="Tonouchi A."/>
        </authorList>
    </citation>
    <scope>NUCLEOTIDE SEQUENCE [LARGE SCALE GENOMIC DNA]</scope>
    <source>
        <strain evidence="5 6">TW1</strain>
    </source>
</reference>
<dbReference type="Pfam" id="PF08141">
    <property type="entry name" value="SspH"/>
    <property type="match status" value="1"/>
</dbReference>
<dbReference type="EMBL" id="BLZR01000001">
    <property type="protein sequence ID" value="GFP76127.1"/>
    <property type="molecule type" value="Genomic_DNA"/>
</dbReference>
<comment type="similarity">
    <text evidence="2 4">Belongs to the SspH family.</text>
</comment>
<keyword evidence="3 4" id="KW-0749">Sporulation</keyword>
<dbReference type="GO" id="GO:0030436">
    <property type="term" value="P:asexual sporulation"/>
    <property type="evidence" value="ECO:0007669"/>
    <property type="project" value="UniProtKB-UniRule"/>
</dbReference>
<evidence type="ECO:0000256" key="3">
    <source>
        <dbReference type="ARBA" id="ARBA00022969"/>
    </source>
</evidence>
<dbReference type="GO" id="GO:0042601">
    <property type="term" value="C:endospore-forming forespore"/>
    <property type="evidence" value="ECO:0007669"/>
    <property type="project" value="InterPro"/>
</dbReference>
<comment type="subcellular location">
    <subcellularLocation>
        <location evidence="1 4">Spore core</location>
    </subcellularLocation>
</comment>